<feature type="compositionally biased region" description="Low complexity" evidence="5">
    <location>
        <begin position="165"/>
        <end position="212"/>
    </location>
</feature>
<dbReference type="EMBL" id="GGYP01000308">
    <property type="protein sequence ID" value="MDE45079.1"/>
    <property type="molecule type" value="Transcribed_RNA"/>
</dbReference>
<gene>
    <name evidence="6" type="primary">DYM</name>
    <name evidence="6" type="ORF">g.13533</name>
</gene>
<dbReference type="PANTHER" id="PTHR12895:SF9">
    <property type="entry name" value="DYMECLIN"/>
    <property type="match status" value="1"/>
</dbReference>
<feature type="region of interest" description="Disordered" evidence="5">
    <location>
        <begin position="670"/>
        <end position="691"/>
    </location>
</feature>
<feature type="region of interest" description="Disordered" evidence="5">
    <location>
        <begin position="165"/>
        <end position="255"/>
    </location>
</feature>
<accession>A0A6G1S3Z5</accession>
<evidence type="ECO:0000256" key="5">
    <source>
        <dbReference type="SAM" id="MobiDB-lite"/>
    </source>
</evidence>
<dbReference type="InterPro" id="IPR019142">
    <property type="entry name" value="Dymeclin"/>
</dbReference>
<evidence type="ECO:0000256" key="3">
    <source>
        <dbReference type="ARBA" id="ARBA00022707"/>
    </source>
</evidence>
<feature type="compositionally biased region" description="Polar residues" evidence="5">
    <location>
        <begin position="213"/>
        <end position="237"/>
    </location>
</feature>
<organism evidence="6">
    <name type="scientific">Aceria tosichella</name>
    <name type="common">wheat curl mite</name>
    <dbReference type="NCBI Taxonomy" id="561515"/>
    <lineage>
        <taxon>Eukaryota</taxon>
        <taxon>Metazoa</taxon>
        <taxon>Ecdysozoa</taxon>
        <taxon>Arthropoda</taxon>
        <taxon>Chelicerata</taxon>
        <taxon>Arachnida</taxon>
        <taxon>Acari</taxon>
        <taxon>Acariformes</taxon>
        <taxon>Trombidiformes</taxon>
        <taxon>Prostigmata</taxon>
        <taxon>Eupodina</taxon>
        <taxon>Eriophyoidea</taxon>
        <taxon>Eriophyidae</taxon>
        <taxon>Eriophyinae</taxon>
        <taxon>Aceriini</taxon>
        <taxon>Aceria</taxon>
    </lineage>
</organism>
<evidence type="ECO:0000256" key="4">
    <source>
        <dbReference type="ARBA" id="ARBA00023288"/>
    </source>
</evidence>
<dbReference type="Pfam" id="PF09742">
    <property type="entry name" value="Dymeclin"/>
    <property type="match status" value="1"/>
</dbReference>
<feature type="compositionally biased region" description="Polar residues" evidence="5">
    <location>
        <begin position="244"/>
        <end position="255"/>
    </location>
</feature>
<dbReference type="GO" id="GO:0005794">
    <property type="term" value="C:Golgi apparatus"/>
    <property type="evidence" value="ECO:0007669"/>
    <property type="project" value="TreeGrafter"/>
</dbReference>
<evidence type="ECO:0000256" key="1">
    <source>
        <dbReference type="ARBA" id="ARBA00010603"/>
    </source>
</evidence>
<reference evidence="6" key="1">
    <citation type="submission" date="2018-10" db="EMBL/GenBank/DDBJ databases">
        <title>Transcriptome assembly of Aceria tosichella (Wheat curl mite) Type 2.</title>
        <authorList>
            <person name="Scully E.D."/>
            <person name="Geib S.M."/>
            <person name="Palmer N.A."/>
            <person name="Gupta A.K."/>
            <person name="Sarath G."/>
            <person name="Tatineni S."/>
        </authorList>
    </citation>
    <scope>NUCLEOTIDE SEQUENCE</scope>
    <source>
        <strain evidence="6">LincolnNE</strain>
    </source>
</reference>
<dbReference type="GO" id="GO:0007030">
    <property type="term" value="P:Golgi organization"/>
    <property type="evidence" value="ECO:0007669"/>
    <property type="project" value="TreeGrafter"/>
</dbReference>
<dbReference type="PANTHER" id="PTHR12895">
    <property type="entry name" value="DYMECLIN"/>
    <property type="match status" value="1"/>
</dbReference>
<comment type="similarity">
    <text evidence="1">Belongs to the dymeclin family.</text>
</comment>
<feature type="compositionally biased region" description="Low complexity" evidence="5">
    <location>
        <begin position="673"/>
        <end position="691"/>
    </location>
</feature>
<protein>
    <recommendedName>
        <fullName evidence="2">Dymeclin</fullName>
    </recommendedName>
</protein>
<keyword evidence="3" id="KW-0519">Myristate</keyword>
<keyword evidence="4" id="KW-0449">Lipoprotein</keyword>
<name>A0A6G1S3Z5_9ACAR</name>
<evidence type="ECO:0000256" key="2">
    <source>
        <dbReference type="ARBA" id="ARBA00015736"/>
    </source>
</evidence>
<dbReference type="AlphaFoldDB" id="A0A6G1S3Z5"/>
<sequence>MAKIDLKDNEFFEKFIGSEPVSSYDTQFWYQLLSCSFNFSRISSQPNQEKFVYETLRPFIDLLALNNSQSLNIGALTRVAIDRISRIRSQTGGQQSGINPFYGFQSFNSIFLLRIICKNIIENSSEDMLIQSFRARQDVPPQAAKVSNPPNAPPHLQAHPSIVQSAAIQQQSQTNSQQPSQQPQQPQTQPNPQAQPQQQSQQPSNQTATPSPEQTNANPNEIETQVNPLDNPNVQTTQEKDPKSQAQSKANEFTPGSSMLDQYISVLISLIVDMPLNDSTYLLQVEAINSLIVLLSVQMYSNNQAGQSYIYRTLMYKKCSIHALVLTKTLLNNFIRQDPLPQESGSLILGAAWVIEKTLWRVLTLGFGGPLEDQNPDEGLPLLARQSLLLLNVLTNHYTTGKNPYREAIVSCQDSRFSLSDPNHAFDNANNDVLATATTSKSIMASNSIKIEFNDLFDTICKNLHNNQVALLLYLLLHSNKIFKPFILTTCSRKLDQLVLPLLKILYTSIQRGSHAIYLIVILFVILSEEDSFSKSIHTIQLNGVPWFTDRTLNDISLGSFTTLIMIRSFQYNTFRVKDKFLHTNLFATLGNLSNHFMNLHPYVCVRIVDLLERLTKRYMTVVKPTMKVVDKNANRFSATLDVLNNDNPLARALATDTQKRDLQDVSSIELDSTSNHSSNNMSSNQNGNNAINISIPDQKSVIDTISNNNIVPAVENAIQELKSFNDSGQQSPGSSNSEHVIMMDDSKCDSTWLEEVIKMILEIINNTLAVRLNNNSDLVYTLLYKREVFNSLLSCHQSFYDQIVNIERILTFFYNKIEALQEQLSVDEIKGIILSAMKDWNFDMTRDPNSQLLFRYVEDEKPEDFFIPYMWEQIYYSSGIPWNAKRIVLFNPEMA</sequence>
<proteinExistence type="inferred from homology"/>
<evidence type="ECO:0000313" key="6">
    <source>
        <dbReference type="EMBL" id="MDE45079.1"/>
    </source>
</evidence>